<dbReference type="Proteomes" id="UP000271889">
    <property type="component" value="Unassembled WGS sequence"/>
</dbReference>
<dbReference type="InterPro" id="IPR052823">
    <property type="entry name" value="SXP/RAL-2_related"/>
</dbReference>
<evidence type="ECO:0000259" key="1">
    <source>
        <dbReference type="Pfam" id="PF02520"/>
    </source>
</evidence>
<organism evidence="2 3">
    <name type="scientific">Cylicostephanus goldi</name>
    <name type="common">Nematode worm</name>
    <dbReference type="NCBI Taxonomy" id="71465"/>
    <lineage>
        <taxon>Eukaryota</taxon>
        <taxon>Metazoa</taxon>
        <taxon>Ecdysozoa</taxon>
        <taxon>Nematoda</taxon>
        <taxon>Chromadorea</taxon>
        <taxon>Rhabditida</taxon>
        <taxon>Rhabditina</taxon>
        <taxon>Rhabditomorpha</taxon>
        <taxon>Strongyloidea</taxon>
        <taxon>Strongylidae</taxon>
        <taxon>Cylicostephanus</taxon>
    </lineage>
</organism>
<dbReference type="Pfam" id="PF02520">
    <property type="entry name" value="ANIS5_cation-bd"/>
    <property type="match status" value="1"/>
</dbReference>
<gene>
    <name evidence="2" type="ORF">CGOC_LOCUS11375</name>
</gene>
<dbReference type="AlphaFoldDB" id="A0A3P7QHS3"/>
<protein>
    <recommendedName>
        <fullName evidence="1">SXP/RAL-2 family protein Ani s 5-like cation-binding domain-containing protein</fullName>
    </recommendedName>
</protein>
<dbReference type="PANTHER" id="PTHR21593">
    <property type="entry name" value="PRION-LIKE- Q/N-RICH -DOMAIN-BEARING PROTEIN PROTEIN"/>
    <property type="match status" value="1"/>
</dbReference>
<evidence type="ECO:0000313" key="2">
    <source>
        <dbReference type="EMBL" id="VDN29839.1"/>
    </source>
</evidence>
<feature type="non-terminal residue" evidence="2">
    <location>
        <position position="1"/>
    </location>
</feature>
<dbReference type="InterPro" id="IPR003677">
    <property type="entry name" value="ANIS5_cation-bd"/>
</dbReference>
<evidence type="ECO:0000313" key="3">
    <source>
        <dbReference type="Proteomes" id="UP000271889"/>
    </source>
</evidence>
<sequence>TVNAKGKKEYYDILKKKDETIAAQKEEILRWAETYGVEDQVKAFEANLTKHKEEVQSKVTEMLDRLPDLYKELLEIYNNEDQTAAAKKEGLEKIRLANQKVRVFWSFLLLWTITCFRNIM</sequence>
<dbReference type="OrthoDB" id="5845888at2759"/>
<keyword evidence="3" id="KW-1185">Reference proteome</keyword>
<reference evidence="2 3" key="1">
    <citation type="submission" date="2018-11" db="EMBL/GenBank/DDBJ databases">
        <authorList>
            <consortium name="Pathogen Informatics"/>
        </authorList>
    </citation>
    <scope>NUCLEOTIDE SEQUENCE [LARGE SCALE GENOMIC DNA]</scope>
</reference>
<dbReference type="EMBL" id="UYRV01116056">
    <property type="protein sequence ID" value="VDN29839.1"/>
    <property type="molecule type" value="Genomic_DNA"/>
</dbReference>
<name>A0A3P7QHS3_CYLGO</name>
<accession>A0A3P7QHS3</accession>
<feature type="domain" description="SXP/RAL-2 family protein Ani s 5-like cation-binding" evidence="1">
    <location>
        <begin position="6"/>
        <end position="98"/>
    </location>
</feature>
<dbReference type="PANTHER" id="PTHR21593:SF36">
    <property type="entry name" value="DUF148 DOMAIN-CONTAINING PROTEIN-RELATED"/>
    <property type="match status" value="1"/>
</dbReference>
<proteinExistence type="predicted"/>